<protein>
    <submittedName>
        <fullName evidence="2">Uncharacterized protein</fullName>
    </submittedName>
</protein>
<dbReference type="Proteomes" id="UP000316270">
    <property type="component" value="Chromosome 7"/>
</dbReference>
<evidence type="ECO:0000313" key="2">
    <source>
        <dbReference type="EMBL" id="QDS72253.1"/>
    </source>
</evidence>
<keyword evidence="1" id="KW-0472">Membrane</keyword>
<keyword evidence="3" id="KW-1185">Reference proteome</keyword>
<name>A0A517L9D9_9PEZI</name>
<evidence type="ECO:0000313" key="3">
    <source>
        <dbReference type="Proteomes" id="UP000316270"/>
    </source>
</evidence>
<keyword evidence="1" id="KW-0812">Transmembrane</keyword>
<keyword evidence="1" id="KW-1133">Transmembrane helix</keyword>
<reference evidence="2 3" key="1">
    <citation type="submission" date="2019-07" db="EMBL/GenBank/DDBJ databases">
        <title>Finished genome of Venturia effusa.</title>
        <authorList>
            <person name="Young C.A."/>
            <person name="Cox M.P."/>
            <person name="Ganley A.R.D."/>
            <person name="David W.J."/>
        </authorList>
    </citation>
    <scope>NUCLEOTIDE SEQUENCE [LARGE SCALE GENOMIC DNA]</scope>
    <source>
        <strain evidence="3">albino</strain>
    </source>
</reference>
<sequence length="120" mass="13863">MPIDPATDTSHDPILLSLQWPGPWGYLMLAGPVIGNVIIILLMMHMRYKKEKGEVLQNEGEETNVQYCGHSIERKSWSYRPVFIATTYYDTKPKRVLLPSWATEQLDYLADLRMYNAMEA</sequence>
<gene>
    <name evidence="2" type="ORF">FKW77_005919</name>
</gene>
<evidence type="ECO:0000256" key="1">
    <source>
        <dbReference type="SAM" id="Phobius"/>
    </source>
</evidence>
<dbReference type="EMBL" id="CP042191">
    <property type="protein sequence ID" value="QDS72253.1"/>
    <property type="molecule type" value="Genomic_DNA"/>
</dbReference>
<feature type="transmembrane region" description="Helical" evidence="1">
    <location>
        <begin position="24"/>
        <end position="44"/>
    </location>
</feature>
<proteinExistence type="predicted"/>
<accession>A0A517L9D9</accession>
<organism evidence="2 3">
    <name type="scientific">Venturia effusa</name>
    <dbReference type="NCBI Taxonomy" id="50376"/>
    <lineage>
        <taxon>Eukaryota</taxon>
        <taxon>Fungi</taxon>
        <taxon>Dikarya</taxon>
        <taxon>Ascomycota</taxon>
        <taxon>Pezizomycotina</taxon>
        <taxon>Dothideomycetes</taxon>
        <taxon>Pleosporomycetidae</taxon>
        <taxon>Venturiales</taxon>
        <taxon>Venturiaceae</taxon>
        <taxon>Venturia</taxon>
    </lineage>
</organism>
<dbReference type="AlphaFoldDB" id="A0A517L9D9"/>